<dbReference type="HOGENOM" id="CLU_016902_1_0_12"/>
<dbReference type="Gene3D" id="3.10.290.10">
    <property type="entry name" value="RNA-binding S4 domain"/>
    <property type="match status" value="1"/>
</dbReference>
<dbReference type="PROSITE" id="PS50889">
    <property type="entry name" value="S4"/>
    <property type="match status" value="1"/>
</dbReference>
<comment type="similarity">
    <text evidence="1">Belongs to the pseudouridine synthase RluA family.</text>
</comment>
<dbReference type="STRING" id="744872.Spica_1274"/>
<keyword evidence="2" id="KW-0413">Isomerase</keyword>
<feature type="domain" description="RNA-binding S4" evidence="4">
    <location>
        <begin position="14"/>
        <end position="74"/>
    </location>
</feature>
<dbReference type="KEGG" id="scd:Spica_1274"/>
<protein>
    <submittedName>
        <fullName evidence="5">Pseudouridine synthase</fullName>
    </submittedName>
</protein>
<dbReference type="InterPro" id="IPR006145">
    <property type="entry name" value="PsdUridine_synth_RsuA/RluA"/>
</dbReference>
<dbReference type="PANTHER" id="PTHR21600">
    <property type="entry name" value="MITOCHONDRIAL RNA PSEUDOURIDINE SYNTHASE"/>
    <property type="match status" value="1"/>
</dbReference>
<evidence type="ECO:0000256" key="2">
    <source>
        <dbReference type="ARBA" id="ARBA00023235"/>
    </source>
</evidence>
<dbReference type="InterPro" id="IPR002942">
    <property type="entry name" value="S4_RNA-bd"/>
</dbReference>
<evidence type="ECO:0000313" key="6">
    <source>
        <dbReference type="Proteomes" id="UP000000503"/>
    </source>
</evidence>
<dbReference type="EMBL" id="CP002868">
    <property type="protein sequence ID" value="AEJ19420.1"/>
    <property type="molecule type" value="Genomic_DNA"/>
</dbReference>
<sequence>MAFTAQITENDQNRRLDRIVRKALPQLPLSAIHKMFRKGQVYIDGKPVPASFKPQLGSILEIPELVAETPQKIPITRGKVSKAPPVRLQSTDKGPSFQILFENEALLFINKEAGIPVHGKDSLALAVQTYLGPKLSPSLSFRPGPLHRLDQGTSGIITFSKNLMGAQCFSIALREHRLEKWYVALLQGCMTEPAQWTDTLIRDQNRRMSNLVSETDAGKQAITRVYPLFHTAHTHNPATLVFIKLETGRTHQIRVQAAHHGYPLLGDIKYGAKKQARPWVLHAYTLAGLGRLDLGLPDSIQAPLPDVQVIYLKTLFTEIKQRLFIQRLQETTPITDLLGAIIK</sequence>
<dbReference type="CDD" id="cd02869">
    <property type="entry name" value="PseudoU_synth_RluA_like"/>
    <property type="match status" value="1"/>
</dbReference>
<dbReference type="RefSeq" id="WP_013968731.1">
    <property type="nucleotide sequence ID" value="NC_015732.1"/>
</dbReference>
<dbReference type="InterPro" id="IPR020103">
    <property type="entry name" value="PsdUridine_synth_cat_dom_sf"/>
</dbReference>
<dbReference type="PANTHER" id="PTHR21600:SF87">
    <property type="entry name" value="RNA PSEUDOURIDYLATE SYNTHASE DOMAIN-CONTAINING PROTEIN 1"/>
    <property type="match status" value="1"/>
</dbReference>
<dbReference type="eggNOG" id="COG0564">
    <property type="taxonomic scope" value="Bacteria"/>
</dbReference>
<keyword evidence="3" id="KW-0694">RNA-binding</keyword>
<evidence type="ECO:0000259" key="4">
    <source>
        <dbReference type="SMART" id="SM00363"/>
    </source>
</evidence>
<dbReference type="GO" id="GO:0120159">
    <property type="term" value="F:rRNA pseudouridine synthase activity"/>
    <property type="evidence" value="ECO:0007669"/>
    <property type="project" value="UniProtKB-ARBA"/>
</dbReference>
<dbReference type="AlphaFoldDB" id="F8F1T6"/>
<dbReference type="GO" id="GO:0000455">
    <property type="term" value="P:enzyme-directed rRNA pseudouridine synthesis"/>
    <property type="evidence" value="ECO:0007669"/>
    <property type="project" value="UniProtKB-ARBA"/>
</dbReference>
<reference evidence="6" key="1">
    <citation type="journal article" date="2013" name="Stand. Genomic Sci.">
        <title>Genome sequence of the thermophilic fresh-water bacterium Spirochaeta caldaria type strain (H1(T)), reclassification of Spirochaeta caldaria, Spirochaeta stenostrepta, and Spirochaeta zuelzerae in the genus Treponema as Treponema caldaria comb. nov., Treponema stenostrepta comb. nov., and Treponema zuelzerae comb. nov., and emendation of the genus Treponema.</title>
        <authorList>
            <person name="Abt B."/>
            <person name="Goker M."/>
            <person name="Scheuner C."/>
            <person name="Han C."/>
            <person name="Lu M."/>
            <person name="Misra M."/>
            <person name="Lapidus A."/>
            <person name="Nolan M."/>
            <person name="Lucas S."/>
            <person name="Hammon N."/>
            <person name="Deshpande S."/>
            <person name="Cheng J.F."/>
            <person name="Tapia R."/>
            <person name="Goodwin L.A."/>
            <person name="Pitluck S."/>
            <person name="Liolios K."/>
            <person name="Pagani I."/>
            <person name="Ivanova N."/>
            <person name="Mavromatis K."/>
            <person name="Mikhailova N."/>
            <person name="Huntemann M."/>
            <person name="Pati A."/>
            <person name="Chen A."/>
            <person name="Palaniappan K."/>
            <person name="Land M."/>
            <person name="Hauser L."/>
            <person name="Jeffries C.D."/>
            <person name="Rohde M."/>
            <person name="Spring S."/>
            <person name="Gronow S."/>
            <person name="Detter J.C."/>
            <person name="Bristow J."/>
            <person name="Eisen J.A."/>
            <person name="Markowitz V."/>
            <person name="Hugenholtz P."/>
            <person name="Kyrpides N.C."/>
            <person name="Woyke T."/>
            <person name="Klenk H.P."/>
        </authorList>
    </citation>
    <scope>NUCLEOTIDE SEQUENCE</scope>
    <source>
        <strain evidence="6">ATCC 51460 / DSM 7334 / H1</strain>
    </source>
</reference>
<dbReference type="Gene3D" id="3.30.2350.10">
    <property type="entry name" value="Pseudouridine synthase"/>
    <property type="match status" value="1"/>
</dbReference>
<dbReference type="Pfam" id="PF00849">
    <property type="entry name" value="PseudoU_synth_2"/>
    <property type="match status" value="1"/>
</dbReference>
<dbReference type="CDD" id="cd00165">
    <property type="entry name" value="S4"/>
    <property type="match status" value="1"/>
</dbReference>
<evidence type="ECO:0000256" key="3">
    <source>
        <dbReference type="PROSITE-ProRule" id="PRU00182"/>
    </source>
</evidence>
<evidence type="ECO:0000313" key="5">
    <source>
        <dbReference type="EMBL" id="AEJ19420.1"/>
    </source>
</evidence>
<name>F8F1T6_GRAC1</name>
<dbReference type="Proteomes" id="UP000000503">
    <property type="component" value="Chromosome"/>
</dbReference>
<evidence type="ECO:0000256" key="1">
    <source>
        <dbReference type="ARBA" id="ARBA00010876"/>
    </source>
</evidence>
<dbReference type="InterPro" id="IPR050188">
    <property type="entry name" value="RluA_PseudoU_synthase"/>
</dbReference>
<accession>F8F1T6</accession>
<dbReference type="SUPFAM" id="SSF55120">
    <property type="entry name" value="Pseudouridine synthase"/>
    <property type="match status" value="1"/>
</dbReference>
<gene>
    <name evidence="5" type="ordered locus">Spica_1274</name>
</gene>
<dbReference type="InterPro" id="IPR036986">
    <property type="entry name" value="S4_RNA-bd_sf"/>
</dbReference>
<dbReference type="SMART" id="SM00363">
    <property type="entry name" value="S4"/>
    <property type="match status" value="1"/>
</dbReference>
<keyword evidence="6" id="KW-1185">Reference proteome</keyword>
<organism evidence="5 6">
    <name type="scientific">Gracilinema caldarium (strain ATCC 51460 / DSM 7334 / H1)</name>
    <name type="common">Treponema caldarium</name>
    <dbReference type="NCBI Taxonomy" id="744872"/>
    <lineage>
        <taxon>Bacteria</taxon>
        <taxon>Pseudomonadati</taxon>
        <taxon>Spirochaetota</taxon>
        <taxon>Spirochaetia</taxon>
        <taxon>Spirochaetales</taxon>
        <taxon>Breznakiellaceae</taxon>
        <taxon>Gracilinema</taxon>
    </lineage>
</organism>
<dbReference type="GO" id="GO:0003723">
    <property type="term" value="F:RNA binding"/>
    <property type="evidence" value="ECO:0007669"/>
    <property type="project" value="UniProtKB-KW"/>
</dbReference>
<proteinExistence type="inferred from homology"/>